<accession>A0A9P8IIR7</accession>
<evidence type="ECO:0008006" key="4">
    <source>
        <dbReference type="Google" id="ProtNLM"/>
    </source>
</evidence>
<gene>
    <name evidence="2" type="ORF">GP486_008312</name>
</gene>
<organism evidence="2 3">
    <name type="scientific">Trichoglossum hirsutum</name>
    <dbReference type="NCBI Taxonomy" id="265104"/>
    <lineage>
        <taxon>Eukaryota</taxon>
        <taxon>Fungi</taxon>
        <taxon>Dikarya</taxon>
        <taxon>Ascomycota</taxon>
        <taxon>Pezizomycotina</taxon>
        <taxon>Geoglossomycetes</taxon>
        <taxon>Geoglossales</taxon>
        <taxon>Geoglossaceae</taxon>
        <taxon>Trichoglossum</taxon>
    </lineage>
</organism>
<dbReference type="EMBL" id="JAGHQM010003047">
    <property type="protein sequence ID" value="KAH0547947.1"/>
    <property type="molecule type" value="Genomic_DNA"/>
</dbReference>
<keyword evidence="3" id="KW-1185">Reference proteome</keyword>
<evidence type="ECO:0000313" key="2">
    <source>
        <dbReference type="EMBL" id="KAH0547947.1"/>
    </source>
</evidence>
<feature type="compositionally biased region" description="Low complexity" evidence="1">
    <location>
        <begin position="262"/>
        <end position="271"/>
    </location>
</feature>
<dbReference type="AlphaFoldDB" id="A0A9P8IIR7"/>
<feature type="compositionally biased region" description="Acidic residues" evidence="1">
    <location>
        <begin position="234"/>
        <end position="243"/>
    </location>
</feature>
<proteinExistence type="predicted"/>
<reference evidence="2" key="1">
    <citation type="submission" date="2021-03" db="EMBL/GenBank/DDBJ databases">
        <title>Comparative genomics and phylogenomic investigation of the class Geoglossomycetes provide insights into ecological specialization and systematics.</title>
        <authorList>
            <person name="Melie T."/>
            <person name="Pirro S."/>
            <person name="Miller A.N."/>
            <person name="Quandt A."/>
        </authorList>
    </citation>
    <scope>NUCLEOTIDE SEQUENCE</scope>
    <source>
        <strain evidence="2">CAQ_001_2017</strain>
    </source>
</reference>
<dbReference type="GO" id="GO:0003700">
    <property type="term" value="F:DNA-binding transcription factor activity"/>
    <property type="evidence" value="ECO:0007669"/>
    <property type="project" value="InterPro"/>
</dbReference>
<name>A0A9P8IIR7_9PEZI</name>
<dbReference type="Proteomes" id="UP000750711">
    <property type="component" value="Unassembled WGS sequence"/>
</dbReference>
<dbReference type="PANTHER" id="PTHR23225">
    <property type="entry name" value="ZINC FINGER PROTEIN"/>
    <property type="match status" value="1"/>
</dbReference>
<feature type="non-terminal residue" evidence="2">
    <location>
        <position position="438"/>
    </location>
</feature>
<dbReference type="PANTHER" id="PTHR23225:SF2">
    <property type="entry name" value="AT09679P-RELATED"/>
    <property type="match status" value="1"/>
</dbReference>
<protein>
    <recommendedName>
        <fullName evidence="4">C2H2-type domain-containing protein</fullName>
    </recommendedName>
</protein>
<sequence length="438" mass="49151">MDASQGYTEYLHNPFSFDFLDNEFHNSWNSPDANLLPWSSQRTLFEDEKLNYGSGTMSSNTTRVYADSMMGAQSPYPYPTPIFGSSRSMCSDDTVDPCPSSTESDWSPRASVADLQLETRQHNLDYRRRCSPPREWQDKLLPQSILAGAANMAGVYNIQGTQGIVCPKEVQINASFMDEEEADVTAYDDPNQMDCGSEHHPYGQDPSDTIVLESQRGPYVGDGCDTSANGVSLSDEEDGEDDACSSYSDTKGGNIIRRDPVQQRQQQQQQQNKRSERASGNSFNRKDLFTQHLRRMHLPKSSSHHSGGSLTKSAAAEQQLPEIWKRCCKVQREAPTSSTCGYCGKRFQGPGSWDERMEHVGHHYENSREPVNPGDWKEDKELTQWMLREGLIRPKDEGSIDSGYTVFGVGNKPSRRKSDDEFSDGGDRKNNNAHDHLA</sequence>
<dbReference type="InterPro" id="IPR039970">
    <property type="entry name" value="TF_Grauzone"/>
</dbReference>
<comment type="caution">
    <text evidence="2">The sequence shown here is derived from an EMBL/GenBank/DDBJ whole genome shotgun (WGS) entry which is preliminary data.</text>
</comment>
<feature type="compositionally biased region" description="Basic and acidic residues" evidence="1">
    <location>
        <begin position="416"/>
        <end position="438"/>
    </location>
</feature>
<feature type="region of interest" description="Disordered" evidence="1">
    <location>
        <begin position="187"/>
        <end position="285"/>
    </location>
</feature>
<evidence type="ECO:0000256" key="1">
    <source>
        <dbReference type="SAM" id="MobiDB-lite"/>
    </source>
</evidence>
<evidence type="ECO:0000313" key="3">
    <source>
        <dbReference type="Proteomes" id="UP000750711"/>
    </source>
</evidence>
<feature type="region of interest" description="Disordered" evidence="1">
    <location>
        <begin position="394"/>
        <end position="438"/>
    </location>
</feature>